<comment type="caution">
    <text evidence="2">The sequence shown here is derived from an EMBL/GenBank/DDBJ whole genome shotgun (WGS) entry which is preliminary data.</text>
</comment>
<accession>A0AA38MMZ5</accession>
<keyword evidence="3" id="KW-1185">Reference proteome</keyword>
<feature type="signal peptide" evidence="1">
    <location>
        <begin position="1"/>
        <end position="15"/>
    </location>
</feature>
<keyword evidence="1" id="KW-0732">Signal</keyword>
<dbReference type="Proteomes" id="UP001168821">
    <property type="component" value="Unassembled WGS sequence"/>
</dbReference>
<gene>
    <name evidence="2" type="ORF">Zmor_008419</name>
</gene>
<protein>
    <submittedName>
        <fullName evidence="2">Uncharacterized protein</fullName>
    </submittedName>
</protein>
<evidence type="ECO:0000313" key="3">
    <source>
        <dbReference type="Proteomes" id="UP001168821"/>
    </source>
</evidence>
<evidence type="ECO:0000313" key="2">
    <source>
        <dbReference type="EMBL" id="KAJ3664235.1"/>
    </source>
</evidence>
<feature type="chain" id="PRO_5041295193" evidence="1">
    <location>
        <begin position="16"/>
        <end position="117"/>
    </location>
</feature>
<reference evidence="2" key="1">
    <citation type="journal article" date="2023" name="G3 (Bethesda)">
        <title>Whole genome assemblies of Zophobas morio and Tenebrio molitor.</title>
        <authorList>
            <person name="Kaur S."/>
            <person name="Stinson S.A."/>
            <person name="diCenzo G.C."/>
        </authorList>
    </citation>
    <scope>NUCLEOTIDE SEQUENCE</scope>
    <source>
        <strain evidence="2">QUZm001</strain>
    </source>
</reference>
<proteinExistence type="predicted"/>
<dbReference type="EMBL" id="JALNTZ010000002">
    <property type="protein sequence ID" value="KAJ3664235.1"/>
    <property type="molecule type" value="Genomic_DNA"/>
</dbReference>
<evidence type="ECO:0000256" key="1">
    <source>
        <dbReference type="SAM" id="SignalP"/>
    </source>
</evidence>
<name>A0AA38MMZ5_9CUCU</name>
<organism evidence="2 3">
    <name type="scientific">Zophobas morio</name>
    <dbReference type="NCBI Taxonomy" id="2755281"/>
    <lineage>
        <taxon>Eukaryota</taxon>
        <taxon>Metazoa</taxon>
        <taxon>Ecdysozoa</taxon>
        <taxon>Arthropoda</taxon>
        <taxon>Hexapoda</taxon>
        <taxon>Insecta</taxon>
        <taxon>Pterygota</taxon>
        <taxon>Neoptera</taxon>
        <taxon>Endopterygota</taxon>
        <taxon>Coleoptera</taxon>
        <taxon>Polyphaga</taxon>
        <taxon>Cucujiformia</taxon>
        <taxon>Tenebrionidae</taxon>
        <taxon>Zophobas</taxon>
    </lineage>
</organism>
<dbReference type="AlphaFoldDB" id="A0AA38MMZ5"/>
<sequence>MPIPGFIFIVVGVFQDCPYPCTCPAVGQEVCKGCEECPRQLGEPCAQDRPCDMQRGLVCRYKHGDAEGVCRGKLDIEYLSKEIDCPAWTQRLSVRLFYDFPFDPFNSSATNYRIGAD</sequence>